<proteinExistence type="predicted"/>
<protein>
    <submittedName>
        <fullName evidence="2">Uncharacterized protein</fullName>
    </submittedName>
</protein>
<evidence type="ECO:0000313" key="2">
    <source>
        <dbReference type="EMBL" id="CAA9433893.1"/>
    </source>
</evidence>
<name>A0A6J4Q3W5_9ACTN</name>
<gene>
    <name evidence="2" type="ORF">AVDCRST_MAG35-2783</name>
</gene>
<dbReference type="EMBL" id="CADCUY010000548">
    <property type="protein sequence ID" value="CAA9433893.1"/>
    <property type="molecule type" value="Genomic_DNA"/>
</dbReference>
<sequence>MTSGPLVGQEPPVRAGLPAATAAPSSAEERLARREAVLHQRRVQRWRLVHPAAGHPAGSGRARGR</sequence>
<feature type="region of interest" description="Disordered" evidence="1">
    <location>
        <begin position="1"/>
        <end position="31"/>
    </location>
</feature>
<evidence type="ECO:0000256" key="1">
    <source>
        <dbReference type="SAM" id="MobiDB-lite"/>
    </source>
</evidence>
<reference evidence="2" key="1">
    <citation type="submission" date="2020-02" db="EMBL/GenBank/DDBJ databases">
        <authorList>
            <person name="Meier V. D."/>
        </authorList>
    </citation>
    <scope>NUCLEOTIDE SEQUENCE</scope>
    <source>
        <strain evidence="2">AVDCRST_MAG35</strain>
    </source>
</reference>
<organism evidence="2">
    <name type="scientific">uncultured Quadrisphaera sp</name>
    <dbReference type="NCBI Taxonomy" id="904978"/>
    <lineage>
        <taxon>Bacteria</taxon>
        <taxon>Bacillati</taxon>
        <taxon>Actinomycetota</taxon>
        <taxon>Actinomycetes</taxon>
        <taxon>Kineosporiales</taxon>
        <taxon>Kineosporiaceae</taxon>
        <taxon>Quadrisphaera</taxon>
        <taxon>environmental samples</taxon>
    </lineage>
</organism>
<dbReference type="AlphaFoldDB" id="A0A6J4Q3W5"/>
<accession>A0A6J4Q3W5</accession>